<evidence type="ECO:0000313" key="2">
    <source>
        <dbReference type="Proteomes" id="UP000199318"/>
    </source>
</evidence>
<dbReference type="Proteomes" id="UP000199318">
    <property type="component" value="Unassembled WGS sequence"/>
</dbReference>
<evidence type="ECO:0000313" key="1">
    <source>
        <dbReference type="EMBL" id="SES30834.1"/>
    </source>
</evidence>
<gene>
    <name evidence="1" type="ORF">SAMN05444126_1311</name>
</gene>
<dbReference type="EMBL" id="FOGV01000031">
    <property type="protein sequence ID" value="SES30834.1"/>
    <property type="molecule type" value="Genomic_DNA"/>
</dbReference>
<sequence length="82" mass="9381">MGYIPPVTYDQNNVYAGREPSVMPLIQGPSAVERIQFHEALKNHEKPKAYLHASLKKKQQLMQAKLIENSLTDRGERFDKSV</sequence>
<dbReference type="STRING" id="1464123.SAMN05444126_1311"/>
<comment type="caution">
    <text evidence="1">The sequence shown here is derived from an EMBL/GenBank/DDBJ whole genome shotgun (WGS) entry which is preliminary data.</text>
</comment>
<keyword evidence="2" id="KW-1185">Reference proteome</keyword>
<accession>A0A1H9WAJ5</accession>
<dbReference type="AlphaFoldDB" id="A0A1H9WAJ5"/>
<name>A0A1H9WAJ5_9BACI</name>
<protein>
    <submittedName>
        <fullName evidence="1">Uncharacterized protein</fullName>
    </submittedName>
</protein>
<reference evidence="2" key="1">
    <citation type="submission" date="2016-10" db="EMBL/GenBank/DDBJ databases">
        <authorList>
            <person name="de Groot N.N."/>
        </authorList>
    </citation>
    <scope>NUCLEOTIDE SEQUENCE [LARGE SCALE GENOMIC DNA]</scope>
    <source>
        <strain evidence="2">10nlg</strain>
    </source>
</reference>
<organism evidence="1 2">
    <name type="scientific">Salisediminibacterium halotolerans</name>
    <dbReference type="NCBI Taxonomy" id="517425"/>
    <lineage>
        <taxon>Bacteria</taxon>
        <taxon>Bacillati</taxon>
        <taxon>Bacillota</taxon>
        <taxon>Bacilli</taxon>
        <taxon>Bacillales</taxon>
        <taxon>Bacillaceae</taxon>
        <taxon>Salisediminibacterium</taxon>
    </lineage>
</organism>
<proteinExistence type="predicted"/>